<gene>
    <name evidence="1" type="ORF">EVAR_92573_1</name>
</gene>
<evidence type="ECO:0000313" key="2">
    <source>
        <dbReference type="Proteomes" id="UP000299102"/>
    </source>
</evidence>
<evidence type="ECO:0000313" key="1">
    <source>
        <dbReference type="EMBL" id="GBP06585.1"/>
    </source>
</evidence>
<organism evidence="1 2">
    <name type="scientific">Eumeta variegata</name>
    <name type="common">Bagworm moth</name>
    <name type="synonym">Eumeta japonica</name>
    <dbReference type="NCBI Taxonomy" id="151549"/>
    <lineage>
        <taxon>Eukaryota</taxon>
        <taxon>Metazoa</taxon>
        <taxon>Ecdysozoa</taxon>
        <taxon>Arthropoda</taxon>
        <taxon>Hexapoda</taxon>
        <taxon>Insecta</taxon>
        <taxon>Pterygota</taxon>
        <taxon>Neoptera</taxon>
        <taxon>Endopterygota</taxon>
        <taxon>Lepidoptera</taxon>
        <taxon>Glossata</taxon>
        <taxon>Ditrysia</taxon>
        <taxon>Tineoidea</taxon>
        <taxon>Psychidae</taxon>
        <taxon>Oiketicinae</taxon>
        <taxon>Eumeta</taxon>
    </lineage>
</organism>
<proteinExistence type="predicted"/>
<name>A0A4C1SXC8_EUMVA</name>
<dbReference type="EMBL" id="BGZK01000023">
    <property type="protein sequence ID" value="GBP06585.1"/>
    <property type="molecule type" value="Genomic_DNA"/>
</dbReference>
<comment type="caution">
    <text evidence="1">The sequence shown here is derived from an EMBL/GenBank/DDBJ whole genome shotgun (WGS) entry which is preliminary data.</text>
</comment>
<accession>A0A4C1SXC8</accession>
<dbReference type="Proteomes" id="UP000299102">
    <property type="component" value="Unassembled WGS sequence"/>
</dbReference>
<sequence>MRAKPVNGNVMVKNEIPDIVDTTLFLGFSLHAKLRWNSHIRRLAERLSSAAHAVKRMRRLTDEAPRDQLISVLFIVS</sequence>
<reference evidence="1 2" key="1">
    <citation type="journal article" date="2019" name="Commun. Biol.">
        <title>The bagworm genome reveals a unique fibroin gene that provides high tensile strength.</title>
        <authorList>
            <person name="Kono N."/>
            <person name="Nakamura H."/>
            <person name="Ohtoshi R."/>
            <person name="Tomita M."/>
            <person name="Numata K."/>
            <person name="Arakawa K."/>
        </authorList>
    </citation>
    <scope>NUCLEOTIDE SEQUENCE [LARGE SCALE GENOMIC DNA]</scope>
</reference>
<protein>
    <submittedName>
        <fullName evidence="1">Uncharacterized protein</fullName>
    </submittedName>
</protein>
<dbReference type="AlphaFoldDB" id="A0A4C1SXC8"/>
<keyword evidence="2" id="KW-1185">Reference proteome</keyword>
<dbReference type="OrthoDB" id="7790673at2759"/>